<sequence length="56" mass="6051">SSNGSLLVAIAGMDGSVFRGADSPYSESLARGICYKRSRNVHNLIKGFRISPLQRP</sequence>
<comment type="caution">
    <text evidence="1">The sequence shown here is derived from an EMBL/GenBank/DDBJ whole genome shotgun (WGS) entry which is preliminary data.</text>
</comment>
<feature type="non-terminal residue" evidence="1">
    <location>
        <position position="1"/>
    </location>
</feature>
<dbReference type="Proteomes" id="UP000596742">
    <property type="component" value="Unassembled WGS sequence"/>
</dbReference>
<keyword evidence="2" id="KW-1185">Reference proteome</keyword>
<dbReference type="AlphaFoldDB" id="A0A8B6CEW8"/>
<evidence type="ECO:0000313" key="2">
    <source>
        <dbReference type="Proteomes" id="UP000596742"/>
    </source>
</evidence>
<evidence type="ECO:0000313" key="1">
    <source>
        <dbReference type="EMBL" id="VDI03197.1"/>
    </source>
</evidence>
<protein>
    <submittedName>
        <fullName evidence="1">Uncharacterized protein</fullName>
    </submittedName>
</protein>
<reference evidence="1" key="1">
    <citation type="submission" date="2018-11" db="EMBL/GenBank/DDBJ databases">
        <authorList>
            <person name="Alioto T."/>
            <person name="Alioto T."/>
        </authorList>
    </citation>
    <scope>NUCLEOTIDE SEQUENCE</scope>
</reference>
<accession>A0A8B6CEW8</accession>
<dbReference type="EMBL" id="UYJE01001570">
    <property type="protein sequence ID" value="VDI03197.1"/>
    <property type="molecule type" value="Genomic_DNA"/>
</dbReference>
<gene>
    <name evidence="1" type="ORF">MGAL_10B090627</name>
</gene>
<name>A0A8B6CEW8_MYTGA</name>
<organism evidence="1 2">
    <name type="scientific">Mytilus galloprovincialis</name>
    <name type="common">Mediterranean mussel</name>
    <dbReference type="NCBI Taxonomy" id="29158"/>
    <lineage>
        <taxon>Eukaryota</taxon>
        <taxon>Metazoa</taxon>
        <taxon>Spiralia</taxon>
        <taxon>Lophotrochozoa</taxon>
        <taxon>Mollusca</taxon>
        <taxon>Bivalvia</taxon>
        <taxon>Autobranchia</taxon>
        <taxon>Pteriomorphia</taxon>
        <taxon>Mytilida</taxon>
        <taxon>Mytiloidea</taxon>
        <taxon>Mytilidae</taxon>
        <taxon>Mytilinae</taxon>
        <taxon>Mytilus</taxon>
    </lineage>
</organism>
<proteinExistence type="predicted"/>
<feature type="non-terminal residue" evidence="1">
    <location>
        <position position="56"/>
    </location>
</feature>